<proteinExistence type="predicted"/>
<accession>A0AC34RB45</accession>
<sequence>MLWFPSLYRQMSAEEDIMNGSVPVVVGEPLKLDPEMLAEPSMECIDESEEIPVPEGTKKDDEEEIDVVGLSDGDSNSRNKTQTPDEQKPVLDIEEADEDGQQSKKEKKTRSDRPKSRSVSPIPDFKPSADDPYDYDADEHYFDNKEMPLPFENMSEFETCFTMMPAGEKRFVLDHMMHAANVMFGEYRRLNGQLRALNARSGRINKQVQREAEVVACGSDPRLAPRSSKNLNTSVVEAVMELDEHDAERILSKKKLTPTMRALLRSQKDDIKPGKTFSVLDHMMHAANVMFGEYRRLNGQLRALNARSGRINKQVQREAEVVACGSDPRLAPRSSKNLNTSVVEAVMELDEHDAERILSKKKLTP</sequence>
<evidence type="ECO:0000313" key="2">
    <source>
        <dbReference type="WBParaSite" id="JU765_v2.g512.t1"/>
    </source>
</evidence>
<organism evidence="1 2">
    <name type="scientific">Panagrolaimus sp. JU765</name>
    <dbReference type="NCBI Taxonomy" id="591449"/>
    <lineage>
        <taxon>Eukaryota</taxon>
        <taxon>Metazoa</taxon>
        <taxon>Ecdysozoa</taxon>
        <taxon>Nematoda</taxon>
        <taxon>Chromadorea</taxon>
        <taxon>Rhabditida</taxon>
        <taxon>Tylenchina</taxon>
        <taxon>Panagrolaimomorpha</taxon>
        <taxon>Panagrolaimoidea</taxon>
        <taxon>Panagrolaimidae</taxon>
        <taxon>Panagrolaimus</taxon>
    </lineage>
</organism>
<name>A0AC34RB45_9BILA</name>
<dbReference type="WBParaSite" id="JU765_v2.g512.t1">
    <property type="protein sequence ID" value="JU765_v2.g512.t1"/>
    <property type="gene ID" value="JU765_v2.g512"/>
</dbReference>
<dbReference type="Proteomes" id="UP000887576">
    <property type="component" value="Unplaced"/>
</dbReference>
<reference evidence="2" key="1">
    <citation type="submission" date="2022-11" db="UniProtKB">
        <authorList>
            <consortium name="WormBaseParasite"/>
        </authorList>
    </citation>
    <scope>IDENTIFICATION</scope>
</reference>
<protein>
    <submittedName>
        <fullName evidence="2">Uncharacterized protein</fullName>
    </submittedName>
</protein>
<evidence type="ECO:0000313" key="1">
    <source>
        <dbReference type="Proteomes" id="UP000887576"/>
    </source>
</evidence>